<dbReference type="AlphaFoldDB" id="A0A364LHP0"/>
<gene>
    <name evidence="2" type="ORF">B1207_11050</name>
</gene>
<name>A0A364LHP0_9GAMM</name>
<evidence type="ECO:0000313" key="2">
    <source>
        <dbReference type="EMBL" id="RAP35633.1"/>
    </source>
</evidence>
<reference evidence="2 3" key="1">
    <citation type="submission" date="2017-02" db="EMBL/GenBank/DDBJ databases">
        <title>Legionella quilivanii strain from human: case report and whole genome sequencing analysis.</title>
        <authorList>
            <person name="Lalancette C."/>
            <person name="Leduc J.-M."/>
            <person name="Levesque S."/>
            <person name="Fournier E."/>
            <person name="Saoud J."/>
            <person name="Faucher S.P."/>
            <person name="Bernard K."/>
            <person name="Martineau C."/>
            <person name="Longtin J."/>
        </authorList>
    </citation>
    <scope>NUCLEOTIDE SEQUENCE [LARGE SCALE GENOMIC DNA]</scope>
    <source>
        <strain evidence="2 3">ID143958</strain>
    </source>
</reference>
<dbReference type="RefSeq" id="WP_112220035.1">
    <property type="nucleotide sequence ID" value="NZ_MVJN01000008.1"/>
</dbReference>
<feature type="transmembrane region" description="Helical" evidence="1">
    <location>
        <begin position="7"/>
        <end position="27"/>
    </location>
</feature>
<sequence length="144" mass="15549">MFSIKNVLHGIIAGIIAGIVFSFFLLMGGMVETLGAIIRMPTLTGGLLVHAIVSIITGIVFAVVFGYFIHSWGLAILLGLLFGLGMWIAGPMTLLPYMAAGTPLFSKWNLVDLKANIPPLVGHLVYGFLLGVVYYTLRINQSRL</sequence>
<evidence type="ECO:0008006" key="4">
    <source>
        <dbReference type="Google" id="ProtNLM"/>
    </source>
</evidence>
<proteinExistence type="predicted"/>
<protein>
    <recommendedName>
        <fullName evidence="4">DUF1440 domain-containing protein</fullName>
    </recommendedName>
</protein>
<evidence type="ECO:0000313" key="3">
    <source>
        <dbReference type="Proteomes" id="UP000249458"/>
    </source>
</evidence>
<dbReference type="Proteomes" id="UP000249458">
    <property type="component" value="Unassembled WGS sequence"/>
</dbReference>
<keyword evidence="1" id="KW-1133">Transmembrane helix</keyword>
<dbReference type="EMBL" id="MVJN01000008">
    <property type="protein sequence ID" value="RAP35633.1"/>
    <property type="molecule type" value="Genomic_DNA"/>
</dbReference>
<feature type="transmembrane region" description="Helical" evidence="1">
    <location>
        <begin position="47"/>
        <end position="69"/>
    </location>
</feature>
<accession>A0A364LHP0</accession>
<feature type="transmembrane region" description="Helical" evidence="1">
    <location>
        <begin position="76"/>
        <end position="100"/>
    </location>
</feature>
<keyword evidence="1" id="KW-0472">Membrane</keyword>
<organism evidence="2 3">
    <name type="scientific">Legionella quinlivanii</name>
    <dbReference type="NCBI Taxonomy" id="45073"/>
    <lineage>
        <taxon>Bacteria</taxon>
        <taxon>Pseudomonadati</taxon>
        <taxon>Pseudomonadota</taxon>
        <taxon>Gammaproteobacteria</taxon>
        <taxon>Legionellales</taxon>
        <taxon>Legionellaceae</taxon>
        <taxon>Legionella</taxon>
    </lineage>
</organism>
<comment type="caution">
    <text evidence="2">The sequence shown here is derived from an EMBL/GenBank/DDBJ whole genome shotgun (WGS) entry which is preliminary data.</text>
</comment>
<feature type="transmembrane region" description="Helical" evidence="1">
    <location>
        <begin position="120"/>
        <end position="137"/>
    </location>
</feature>
<evidence type="ECO:0000256" key="1">
    <source>
        <dbReference type="SAM" id="Phobius"/>
    </source>
</evidence>
<keyword evidence="1" id="KW-0812">Transmembrane</keyword>